<evidence type="ECO:0000256" key="1">
    <source>
        <dbReference type="SAM" id="Phobius"/>
    </source>
</evidence>
<geneLocation type="mitochondrion" evidence="2"/>
<protein>
    <submittedName>
        <fullName evidence="2">Nad6 protein</fullName>
    </submittedName>
</protein>
<evidence type="ECO:0000313" key="2">
    <source>
        <dbReference type="EMBL" id="AJN90591.1"/>
    </source>
</evidence>
<feature type="transmembrane region" description="Helical" evidence="1">
    <location>
        <begin position="130"/>
        <end position="149"/>
    </location>
</feature>
<keyword evidence="1" id="KW-1133">Transmembrane helix</keyword>
<gene>
    <name evidence="2" type="primary">nad6</name>
</gene>
<feature type="transmembrane region" description="Helical" evidence="1">
    <location>
        <begin position="81"/>
        <end position="101"/>
    </location>
</feature>
<keyword evidence="1" id="KW-0812">Transmembrane</keyword>
<feature type="transmembrane region" description="Helical" evidence="1">
    <location>
        <begin position="48"/>
        <end position="69"/>
    </location>
</feature>
<keyword evidence="2" id="KW-0496">Mitochondrion</keyword>
<dbReference type="EMBL" id="KP294311">
    <property type="protein sequence ID" value="AJN90591.1"/>
    <property type="molecule type" value="Genomic_DNA"/>
</dbReference>
<feature type="transmembrane region" description="Helical" evidence="1">
    <location>
        <begin position="12"/>
        <end position="36"/>
    </location>
</feature>
<proteinExistence type="predicted"/>
<sequence length="162" mass="18248">MMTTILLSMFMLNLIFIFMFHPLAMIIILVLQSIMVSTALFSVSHFPWFSYTLILVFLGGMLILFTYMANVASNEKFKVNVKVLALSLATISLTLPMNFFLNLKMPQEAKNFGQEQFVGLMVLKPYDYTILPLIILMAGVILLTLLGVVKVSKMNSGPLRIN</sequence>
<name>A0A0C5C118_9CRUS</name>
<organism evidence="2">
    <name type="scientific">Lepas anserifera</name>
    <dbReference type="NCBI Taxonomy" id="245079"/>
    <lineage>
        <taxon>Eukaryota</taxon>
        <taxon>Metazoa</taxon>
        <taxon>Ecdysozoa</taxon>
        <taxon>Arthropoda</taxon>
        <taxon>Crustacea</taxon>
        <taxon>Multicrustacea</taxon>
        <taxon>Cirripedia</taxon>
        <taxon>Thoracica</taxon>
        <taxon>Thoracicalcarea</taxon>
        <taxon>Scalpellomorpha</taxon>
        <taxon>Lepadoidea</taxon>
        <taxon>Lepadidae</taxon>
        <taxon>Lepas</taxon>
    </lineage>
</organism>
<reference evidence="2" key="1">
    <citation type="submission" date="2014-12" db="EMBL/GenBank/DDBJ databases">
        <title>The complete mitogenome of Lepas anserifera.</title>
        <authorList>
            <person name="Lee Y.P."/>
            <person name="Gan H.M."/>
            <person name="Austin C."/>
        </authorList>
    </citation>
    <scope>NUCLEOTIDE SEQUENCE</scope>
</reference>
<dbReference type="AlphaFoldDB" id="A0A0C5C118"/>
<accession>A0A0C5C118</accession>
<keyword evidence="1" id="KW-0472">Membrane</keyword>